<dbReference type="Pfam" id="PF07690">
    <property type="entry name" value="MFS_1"/>
    <property type="match status" value="1"/>
</dbReference>
<feature type="transmembrane region" description="Helical" evidence="7">
    <location>
        <begin position="194"/>
        <end position="218"/>
    </location>
</feature>
<dbReference type="eggNOG" id="KOG0255">
    <property type="taxonomic scope" value="Eukaryota"/>
</dbReference>
<evidence type="ECO:0000256" key="5">
    <source>
        <dbReference type="ARBA" id="ARBA00023136"/>
    </source>
</evidence>
<keyword evidence="5 7" id="KW-0472">Membrane</keyword>
<organism evidence="10">
    <name type="scientific">Colletotrichum graminicola (strain M1.001 / M2 / FGSC 10212)</name>
    <name type="common">Maize anthracnose fungus</name>
    <name type="synonym">Glomerella graminicola</name>
    <dbReference type="NCBI Taxonomy" id="645133"/>
    <lineage>
        <taxon>Eukaryota</taxon>
        <taxon>Fungi</taxon>
        <taxon>Dikarya</taxon>
        <taxon>Ascomycota</taxon>
        <taxon>Pezizomycotina</taxon>
        <taxon>Sordariomycetes</taxon>
        <taxon>Hypocreomycetidae</taxon>
        <taxon>Glomerellales</taxon>
        <taxon>Glomerellaceae</taxon>
        <taxon>Colletotrichum</taxon>
        <taxon>Colletotrichum graminicola species complex</taxon>
    </lineage>
</organism>
<feature type="transmembrane region" description="Helical" evidence="7">
    <location>
        <begin position="259"/>
        <end position="277"/>
    </location>
</feature>
<dbReference type="InterPro" id="IPR036259">
    <property type="entry name" value="MFS_trans_sf"/>
</dbReference>
<dbReference type="Gene3D" id="1.20.1250.20">
    <property type="entry name" value="MFS general substrate transporter like domains"/>
    <property type="match status" value="1"/>
</dbReference>
<feature type="transmembrane region" description="Helical" evidence="7">
    <location>
        <begin position="373"/>
        <end position="391"/>
    </location>
</feature>
<dbReference type="SUPFAM" id="SSF103473">
    <property type="entry name" value="MFS general substrate transporter"/>
    <property type="match status" value="1"/>
</dbReference>
<keyword evidence="2" id="KW-0813">Transport</keyword>
<dbReference type="GeneID" id="24416260"/>
<feature type="transmembrane region" description="Helical" evidence="7">
    <location>
        <begin position="512"/>
        <end position="534"/>
    </location>
</feature>
<evidence type="ECO:0000256" key="6">
    <source>
        <dbReference type="SAM" id="MobiDB-lite"/>
    </source>
</evidence>
<dbReference type="STRING" id="645133.E3QY02"/>
<dbReference type="EMBL" id="GG697399">
    <property type="protein sequence ID" value="EFQ35740.1"/>
    <property type="molecule type" value="Genomic_DNA"/>
</dbReference>
<feature type="domain" description="Major facilitator superfamily (MFS) profile" evidence="8">
    <location>
        <begin position="103"/>
        <end position="538"/>
    </location>
</feature>
<keyword evidence="3 7" id="KW-0812">Transmembrane</keyword>
<dbReference type="InterPro" id="IPR020846">
    <property type="entry name" value="MFS_dom"/>
</dbReference>
<evidence type="ECO:0000256" key="3">
    <source>
        <dbReference type="ARBA" id="ARBA00022692"/>
    </source>
</evidence>
<feature type="transmembrane region" description="Helical" evidence="7">
    <location>
        <begin position="137"/>
        <end position="157"/>
    </location>
</feature>
<protein>
    <submittedName>
        <fullName evidence="9">Major facilitator superfamily transporter</fullName>
    </submittedName>
</protein>
<dbReference type="AlphaFoldDB" id="E3QY02"/>
<evidence type="ECO:0000256" key="7">
    <source>
        <dbReference type="SAM" id="Phobius"/>
    </source>
</evidence>
<dbReference type="PANTHER" id="PTHR23502">
    <property type="entry name" value="MAJOR FACILITATOR SUPERFAMILY"/>
    <property type="match status" value="1"/>
</dbReference>
<dbReference type="InterPro" id="IPR011701">
    <property type="entry name" value="MFS"/>
</dbReference>
<dbReference type="HOGENOM" id="CLU_008455_8_5_1"/>
<evidence type="ECO:0000256" key="1">
    <source>
        <dbReference type="ARBA" id="ARBA00004141"/>
    </source>
</evidence>
<sequence>MAASGLDPGKVHGQRPSADSTRHQDDIEAIGASTAGENSDKTCDEPAPNHNTPYRAQSTVSSTRSRPLSIVPRSQRRGLFGRFAIIPEVDRPYDYSSSTKWGITTVISLATAVAPMGSSIFYPALGALAAELKTSETVINMSVALYMLSMAIFPIWWSAFSEQFGRRSIYVISFALFIVFSVLCAVSTNSAMLIVFRLLTGGASASVQVIGAGTIADIWESQDRGRAMSLFYLGPMLGPLLGPLLGGVLTQHLGWRSTMWFLAIYGLIIIVGIFFLLPETLARKNMPATTRELTHTTTRESVVVKSRKLATSLNHYLIEPLSVLALLRFPPVFFTVLVAAIAFSSVYVLNIAIQYGFARPPYNFNQTAVGVTYMSTGAGYIASSMVGGRWMDKIMAREARKAERYDELGKLIYLPEDRMKENAWFANTVYPLSLLWFGWSMYYGVQYMVPISALFVFGFSSMLHFTLGTTMLTEFVRKRSSAGIAVNNFVRNILSCVGTIVAAPWIEGVGVGYMTTTLWAICSLLGFLSIWLISRNAQKWRTEMDEALKKMK</sequence>
<dbReference type="VEuPathDB" id="FungiDB:GLRG_10895"/>
<dbReference type="FunFam" id="1.20.1250.20:FF:000172">
    <property type="entry name" value="MFS multidrug resistance transporter"/>
    <property type="match status" value="1"/>
</dbReference>
<feature type="transmembrane region" description="Helical" evidence="7">
    <location>
        <begin position="489"/>
        <end position="506"/>
    </location>
</feature>
<dbReference type="OrthoDB" id="3936150at2759"/>
<dbReference type="GO" id="GO:0010509">
    <property type="term" value="P:intracellular polyamine homeostasis"/>
    <property type="evidence" value="ECO:0007669"/>
    <property type="project" value="TreeGrafter"/>
</dbReference>
<feature type="transmembrane region" description="Helical" evidence="7">
    <location>
        <begin position="230"/>
        <end position="253"/>
    </location>
</feature>
<evidence type="ECO:0000313" key="9">
    <source>
        <dbReference type="EMBL" id="EFQ35740.1"/>
    </source>
</evidence>
<dbReference type="PANTHER" id="PTHR23502:SF5">
    <property type="entry name" value="QUINIDINE RESISTANCE PROTEIN 3"/>
    <property type="match status" value="1"/>
</dbReference>
<gene>
    <name evidence="9" type="ORF">GLRG_10895</name>
</gene>
<name>E3QY02_COLGM</name>
<keyword evidence="10" id="KW-1185">Reference proteome</keyword>
<evidence type="ECO:0000259" key="8">
    <source>
        <dbReference type="PROSITE" id="PS50850"/>
    </source>
</evidence>
<dbReference type="Proteomes" id="UP000008782">
    <property type="component" value="Unassembled WGS sequence"/>
</dbReference>
<comment type="subcellular location">
    <subcellularLocation>
        <location evidence="1">Membrane</location>
        <topology evidence="1">Multi-pass membrane protein</topology>
    </subcellularLocation>
</comment>
<dbReference type="PROSITE" id="PS50850">
    <property type="entry name" value="MFS"/>
    <property type="match status" value="1"/>
</dbReference>
<dbReference type="RefSeq" id="XP_008099760.1">
    <property type="nucleotide sequence ID" value="XM_008101569.1"/>
</dbReference>
<feature type="transmembrane region" description="Helical" evidence="7">
    <location>
        <begin position="332"/>
        <end position="353"/>
    </location>
</feature>
<keyword evidence="4 7" id="KW-1133">Transmembrane helix</keyword>
<dbReference type="GO" id="GO:0005886">
    <property type="term" value="C:plasma membrane"/>
    <property type="evidence" value="ECO:0007669"/>
    <property type="project" value="TreeGrafter"/>
</dbReference>
<feature type="transmembrane region" description="Helical" evidence="7">
    <location>
        <begin position="101"/>
        <end position="125"/>
    </location>
</feature>
<reference evidence="10" key="1">
    <citation type="journal article" date="2012" name="Nat. Genet.">
        <title>Lifestyle transitions in plant pathogenic Colletotrichum fungi deciphered by genome and transcriptome analyses.</title>
        <authorList>
            <person name="O'Connell R.J."/>
            <person name="Thon M.R."/>
            <person name="Hacquard S."/>
            <person name="Amyotte S.G."/>
            <person name="Kleemann J."/>
            <person name="Torres M.F."/>
            <person name="Damm U."/>
            <person name="Buiate E.A."/>
            <person name="Epstein L."/>
            <person name="Alkan N."/>
            <person name="Altmueller J."/>
            <person name="Alvarado-Balderrama L."/>
            <person name="Bauser C.A."/>
            <person name="Becker C."/>
            <person name="Birren B.W."/>
            <person name="Chen Z."/>
            <person name="Choi J."/>
            <person name="Crouch J.A."/>
            <person name="Duvick J.P."/>
            <person name="Farman M.A."/>
            <person name="Gan P."/>
            <person name="Heiman D."/>
            <person name="Henrissat B."/>
            <person name="Howard R.J."/>
            <person name="Kabbage M."/>
            <person name="Koch C."/>
            <person name="Kracher B."/>
            <person name="Kubo Y."/>
            <person name="Law A.D."/>
            <person name="Lebrun M.-H."/>
            <person name="Lee Y.-H."/>
            <person name="Miyara I."/>
            <person name="Moore N."/>
            <person name="Neumann U."/>
            <person name="Nordstroem K."/>
            <person name="Panaccione D.G."/>
            <person name="Panstruga R."/>
            <person name="Place M."/>
            <person name="Proctor R.H."/>
            <person name="Prusky D."/>
            <person name="Rech G."/>
            <person name="Reinhardt R."/>
            <person name="Rollins J.A."/>
            <person name="Rounsley S."/>
            <person name="Schardl C.L."/>
            <person name="Schwartz D.C."/>
            <person name="Shenoy N."/>
            <person name="Shirasu K."/>
            <person name="Sikhakolli U.R."/>
            <person name="Stueber K."/>
            <person name="Sukno S.A."/>
            <person name="Sweigard J.A."/>
            <person name="Takano Y."/>
            <person name="Takahara H."/>
            <person name="Trail F."/>
            <person name="van der Does H.C."/>
            <person name="Voll L.M."/>
            <person name="Will I."/>
            <person name="Young S."/>
            <person name="Zeng Q."/>
            <person name="Zhang J."/>
            <person name="Zhou S."/>
            <person name="Dickman M.B."/>
            <person name="Schulze-Lefert P."/>
            <person name="Ver Loren van Themaat E."/>
            <person name="Ma L.-J."/>
            <person name="Vaillancourt L.J."/>
        </authorList>
    </citation>
    <scope>NUCLEOTIDE SEQUENCE [LARGE SCALE GENOMIC DNA]</scope>
    <source>
        <strain evidence="10">M1.001 / M2 / FGSC 10212</strain>
    </source>
</reference>
<feature type="compositionally biased region" description="Polar residues" evidence="6">
    <location>
        <begin position="49"/>
        <end position="66"/>
    </location>
</feature>
<accession>E3QY02</accession>
<proteinExistence type="predicted"/>
<evidence type="ECO:0000313" key="10">
    <source>
        <dbReference type="Proteomes" id="UP000008782"/>
    </source>
</evidence>
<evidence type="ECO:0000256" key="2">
    <source>
        <dbReference type="ARBA" id="ARBA00022448"/>
    </source>
</evidence>
<dbReference type="GO" id="GO:0015203">
    <property type="term" value="F:polyamine transmembrane transporter activity"/>
    <property type="evidence" value="ECO:0007669"/>
    <property type="project" value="TreeGrafter"/>
</dbReference>
<feature type="transmembrane region" description="Helical" evidence="7">
    <location>
        <begin position="448"/>
        <end position="468"/>
    </location>
</feature>
<feature type="transmembrane region" description="Helical" evidence="7">
    <location>
        <begin position="169"/>
        <end position="188"/>
    </location>
</feature>
<feature type="region of interest" description="Disordered" evidence="6">
    <location>
        <begin position="1"/>
        <end position="68"/>
    </location>
</feature>
<evidence type="ECO:0000256" key="4">
    <source>
        <dbReference type="ARBA" id="ARBA00022989"/>
    </source>
</evidence>
<feature type="transmembrane region" description="Helical" evidence="7">
    <location>
        <begin position="423"/>
        <end position="442"/>
    </location>
</feature>